<dbReference type="AlphaFoldDB" id="A0A445N333"/>
<dbReference type="EMBL" id="OJIN01000229">
    <property type="protein sequence ID" value="SPD76104.1"/>
    <property type="molecule type" value="Genomic_DNA"/>
</dbReference>
<reference evidence="1" key="1">
    <citation type="submission" date="2018-01" db="EMBL/GenBank/DDBJ databases">
        <authorList>
            <person name="Regsiter A."/>
            <person name="William W."/>
        </authorList>
    </citation>
    <scope>NUCLEOTIDE SEQUENCE</scope>
    <source>
        <strain evidence="1">TRIP AH-1</strain>
    </source>
</reference>
<accession>A0A445N333</accession>
<organism evidence="1">
    <name type="scientific">uncultured Desulfobacterium sp</name>
    <dbReference type="NCBI Taxonomy" id="201089"/>
    <lineage>
        <taxon>Bacteria</taxon>
        <taxon>Pseudomonadati</taxon>
        <taxon>Thermodesulfobacteriota</taxon>
        <taxon>Desulfobacteria</taxon>
        <taxon>Desulfobacterales</taxon>
        <taxon>Desulfobacteriaceae</taxon>
        <taxon>Desulfobacterium</taxon>
        <taxon>environmental samples</taxon>
    </lineage>
</organism>
<sequence>MNPLHVYCRLRDMGIKRSIALHVCRVYERVVFKKFLFLTLRGSR</sequence>
<protein>
    <submittedName>
        <fullName evidence="1">Uncharacterized protein</fullName>
    </submittedName>
</protein>
<evidence type="ECO:0000313" key="1">
    <source>
        <dbReference type="EMBL" id="SPD76104.1"/>
    </source>
</evidence>
<gene>
    <name evidence="1" type="ORF">PITCH_A830012</name>
</gene>
<proteinExistence type="predicted"/>
<name>A0A445N333_9BACT</name>